<evidence type="ECO:0000313" key="2">
    <source>
        <dbReference type="EMBL" id="CEG59315.1"/>
    </source>
</evidence>
<name>A0A098GBH3_9GAMM</name>
<dbReference type="AlphaFoldDB" id="A0A098GBH3"/>
<keyword evidence="3" id="KW-1185">Reference proteome</keyword>
<reference evidence="3" key="1">
    <citation type="submission" date="2014-09" db="EMBL/GenBank/DDBJ databases">
        <authorList>
            <person name="Gomez-Valero L."/>
        </authorList>
    </citation>
    <scope>NUCLEOTIDE SEQUENCE [LARGE SCALE GENOMIC DNA]</scope>
    <source>
        <strain evidence="3">ATCC700992</strain>
        <plasmid evidence="3">LLAP10_pA</plasmid>
    </source>
</reference>
<organism evidence="2 3">
    <name type="scientific">Legionella fallonii LLAP-10</name>
    <dbReference type="NCBI Taxonomy" id="1212491"/>
    <lineage>
        <taxon>Bacteria</taxon>
        <taxon>Pseudomonadati</taxon>
        <taxon>Pseudomonadota</taxon>
        <taxon>Gammaproteobacteria</taxon>
        <taxon>Legionellales</taxon>
        <taxon>Legionellaceae</taxon>
        <taxon>Legionella</taxon>
    </lineage>
</organism>
<geneLocation type="plasmid" evidence="3">
    <name>LLAP10_pA</name>
</geneLocation>
<gene>
    <name evidence="2" type="ORF">LFA_pA0217</name>
</gene>
<dbReference type="KEGG" id="lfa:LFA_pA0217"/>
<sequence length="49" mass="5692">MYVYIESEKGFLWTVGFYDPSGKWHPESDHTSPDEAANRVNFLNGDNNR</sequence>
<dbReference type="RefSeq" id="WP_172653510.1">
    <property type="nucleotide sequence ID" value="NZ_LN614828.1"/>
</dbReference>
<feature type="region of interest" description="Disordered" evidence="1">
    <location>
        <begin position="24"/>
        <end position="49"/>
    </location>
</feature>
<proteinExistence type="predicted"/>
<keyword evidence="2" id="KW-0614">Plasmid</keyword>
<dbReference type="EMBL" id="LN614828">
    <property type="protein sequence ID" value="CEG59315.1"/>
    <property type="molecule type" value="Genomic_DNA"/>
</dbReference>
<dbReference type="Proteomes" id="UP000032430">
    <property type="component" value="Plasmid II"/>
</dbReference>
<protein>
    <submittedName>
        <fullName evidence="2">Uncharacterized protein</fullName>
    </submittedName>
</protein>
<dbReference type="HOGENOM" id="CLU_3137195_0_0_6"/>
<evidence type="ECO:0000313" key="3">
    <source>
        <dbReference type="Proteomes" id="UP000032430"/>
    </source>
</evidence>
<accession>A0A098GBH3</accession>
<evidence type="ECO:0000256" key="1">
    <source>
        <dbReference type="SAM" id="MobiDB-lite"/>
    </source>
</evidence>
<feature type="compositionally biased region" description="Basic and acidic residues" evidence="1">
    <location>
        <begin position="24"/>
        <end position="37"/>
    </location>
</feature>